<dbReference type="GO" id="GO:0000977">
    <property type="term" value="F:RNA polymerase II transcription regulatory region sequence-specific DNA binding"/>
    <property type="evidence" value="ECO:0007669"/>
    <property type="project" value="TreeGrafter"/>
</dbReference>
<dbReference type="PANTHER" id="PTHR24379:SF127">
    <property type="entry name" value="BLOODY FINGERS-RELATED"/>
    <property type="match status" value="1"/>
</dbReference>
<dbReference type="PANTHER" id="PTHR24379">
    <property type="entry name" value="KRAB AND ZINC FINGER DOMAIN-CONTAINING"/>
    <property type="match status" value="1"/>
</dbReference>
<dbReference type="Gene3D" id="3.30.160.60">
    <property type="entry name" value="Classic Zinc Finger"/>
    <property type="match status" value="1"/>
</dbReference>
<feature type="compositionally biased region" description="Low complexity" evidence="7">
    <location>
        <begin position="488"/>
        <end position="497"/>
    </location>
</feature>
<dbReference type="AlphaFoldDB" id="A0A9D4PGD4"/>
<keyword evidence="4" id="KW-0862">Zinc</keyword>
<evidence type="ECO:0000256" key="1">
    <source>
        <dbReference type="ARBA" id="ARBA00022723"/>
    </source>
</evidence>
<accession>A0A9D4PGD4</accession>
<dbReference type="GO" id="GO:0008270">
    <property type="term" value="F:zinc ion binding"/>
    <property type="evidence" value="ECO:0007669"/>
    <property type="project" value="UniProtKB-KW"/>
</dbReference>
<evidence type="ECO:0000256" key="4">
    <source>
        <dbReference type="ARBA" id="ARBA00022833"/>
    </source>
</evidence>
<keyword evidence="2" id="KW-0677">Repeat</keyword>
<name>A0A9D4PGD4_RHISA</name>
<dbReference type="EMBL" id="JABSTV010001254">
    <property type="protein sequence ID" value="KAH7940018.1"/>
    <property type="molecule type" value="Genomic_DNA"/>
</dbReference>
<protein>
    <recommendedName>
        <fullName evidence="8">C2H2-type domain-containing protein</fullName>
    </recommendedName>
</protein>
<dbReference type="VEuPathDB" id="VectorBase:RSAN_053330"/>
<dbReference type="InterPro" id="IPR036514">
    <property type="entry name" value="SGNH_hydro_sf"/>
</dbReference>
<keyword evidence="1" id="KW-0479">Metal-binding</keyword>
<feature type="compositionally biased region" description="Basic residues" evidence="7">
    <location>
        <begin position="645"/>
        <end position="664"/>
    </location>
</feature>
<feature type="region of interest" description="Disordered" evidence="7">
    <location>
        <begin position="359"/>
        <end position="381"/>
    </location>
</feature>
<dbReference type="SUPFAM" id="SSF52266">
    <property type="entry name" value="SGNH hydrolase"/>
    <property type="match status" value="1"/>
</dbReference>
<reference evidence="9" key="2">
    <citation type="submission" date="2021-09" db="EMBL/GenBank/DDBJ databases">
        <authorList>
            <person name="Jia N."/>
            <person name="Wang J."/>
            <person name="Shi W."/>
            <person name="Du L."/>
            <person name="Sun Y."/>
            <person name="Zhan W."/>
            <person name="Jiang J."/>
            <person name="Wang Q."/>
            <person name="Zhang B."/>
            <person name="Ji P."/>
            <person name="Sakyi L.B."/>
            <person name="Cui X."/>
            <person name="Yuan T."/>
            <person name="Jiang B."/>
            <person name="Yang W."/>
            <person name="Lam T.T.-Y."/>
            <person name="Chang Q."/>
            <person name="Ding S."/>
            <person name="Wang X."/>
            <person name="Zhu J."/>
            <person name="Ruan X."/>
            <person name="Zhao L."/>
            <person name="Wei J."/>
            <person name="Que T."/>
            <person name="Du C."/>
            <person name="Cheng J."/>
            <person name="Dai P."/>
            <person name="Han X."/>
            <person name="Huang E."/>
            <person name="Gao Y."/>
            <person name="Liu J."/>
            <person name="Shao H."/>
            <person name="Ye R."/>
            <person name="Li L."/>
            <person name="Wei W."/>
            <person name="Wang X."/>
            <person name="Wang C."/>
            <person name="Huo Q."/>
            <person name="Li W."/>
            <person name="Guo W."/>
            <person name="Chen H."/>
            <person name="Chen S."/>
            <person name="Zhou L."/>
            <person name="Zhou L."/>
            <person name="Ni X."/>
            <person name="Tian J."/>
            <person name="Zhou Y."/>
            <person name="Sheng Y."/>
            <person name="Liu T."/>
            <person name="Pan Y."/>
            <person name="Xia L."/>
            <person name="Li J."/>
            <person name="Zhao F."/>
            <person name="Cao W."/>
        </authorList>
    </citation>
    <scope>NUCLEOTIDE SEQUENCE</scope>
    <source>
        <strain evidence="9">Rsan-2018</strain>
        <tissue evidence="9">Larvae</tissue>
    </source>
</reference>
<evidence type="ECO:0000256" key="7">
    <source>
        <dbReference type="SAM" id="MobiDB-lite"/>
    </source>
</evidence>
<sequence>MVKRTGKTTGASDLVQCGECTRWCYLDETAFTSLADAEEASFKCKLCEKVKAAVQRMEACIEELKGELKVEREQRIELQAQLGEALEQMEADLRKERERRAELEERVKALMALDSGPEQCEAKGKDNTESQAETGKKGDLGAAVAHVGTGDSRRKSYSNVARQSSGGTKQGALAAGSLSRVGDTQRTGDQRARTASQQSQAASERLDRRRVLVVGDSNVARVEQGVLMTVKADRRVKAEAQSGKCMTDALAKAQELVGDSMEGENLVIIHAGLNDVLKGKSQNLQRQRMGRVIEANCVIRGMSRQLGYSVMEVNKDVYKPGFRPFAQDGIHYSGATGRRCPEATSVDRYDFKVTPISKTRRVRGRRNRRRHEGRANSDGRPTYCNTCKKSTRNAQTATIPPLKGGVDVAVGTKRRADCKLCKSTQASFGPLMVDWWTDTADLENLQDASADRREQPVPFVHGSSGLHERKQSPGVSAVHDSQLDGQEGPASGSSDLSLDSAYFVSTGPEGDSGRRAEVAVDRTILPRNVSKPVTIEVSANPLYTCAFCLTAFGHLRDLAGHVEACPWPEPYLCGLCSEPCKDWKTTRAHMSAHVGKRLACPFCQRKIYKLKYDLVHRHIMLHVTVRQFMCSLCRSAFPSKEGLRSHHSMSRSKGLSCRHTKRRPPAFNSGPSLQHRSAYREDKRLAVLGSSWTKLYPMATRRGR</sequence>
<feature type="region of interest" description="Disordered" evidence="7">
    <location>
        <begin position="448"/>
        <end position="497"/>
    </location>
</feature>
<feature type="region of interest" description="Disordered" evidence="7">
    <location>
        <begin position="114"/>
        <end position="206"/>
    </location>
</feature>
<dbReference type="GO" id="GO:0005634">
    <property type="term" value="C:nucleus"/>
    <property type="evidence" value="ECO:0007669"/>
    <property type="project" value="TreeGrafter"/>
</dbReference>
<evidence type="ECO:0000313" key="9">
    <source>
        <dbReference type="EMBL" id="KAH7940018.1"/>
    </source>
</evidence>
<proteinExistence type="predicted"/>
<keyword evidence="10" id="KW-1185">Reference proteome</keyword>
<evidence type="ECO:0000256" key="6">
    <source>
        <dbReference type="SAM" id="Coils"/>
    </source>
</evidence>
<dbReference type="Proteomes" id="UP000821837">
    <property type="component" value="Chromosome 8"/>
</dbReference>
<organism evidence="9 10">
    <name type="scientific">Rhipicephalus sanguineus</name>
    <name type="common">Brown dog tick</name>
    <name type="synonym">Ixodes sanguineus</name>
    <dbReference type="NCBI Taxonomy" id="34632"/>
    <lineage>
        <taxon>Eukaryota</taxon>
        <taxon>Metazoa</taxon>
        <taxon>Ecdysozoa</taxon>
        <taxon>Arthropoda</taxon>
        <taxon>Chelicerata</taxon>
        <taxon>Arachnida</taxon>
        <taxon>Acari</taxon>
        <taxon>Parasitiformes</taxon>
        <taxon>Ixodida</taxon>
        <taxon>Ixodoidea</taxon>
        <taxon>Ixodidae</taxon>
        <taxon>Rhipicephalinae</taxon>
        <taxon>Rhipicephalus</taxon>
        <taxon>Rhipicephalus</taxon>
    </lineage>
</organism>
<dbReference type="InterPro" id="IPR013087">
    <property type="entry name" value="Znf_C2H2_type"/>
</dbReference>
<evidence type="ECO:0000256" key="2">
    <source>
        <dbReference type="ARBA" id="ARBA00022737"/>
    </source>
</evidence>
<dbReference type="GO" id="GO:0000981">
    <property type="term" value="F:DNA-binding transcription factor activity, RNA polymerase II-specific"/>
    <property type="evidence" value="ECO:0007669"/>
    <property type="project" value="TreeGrafter"/>
</dbReference>
<feature type="domain" description="C2H2-type" evidence="8">
    <location>
        <begin position="628"/>
        <end position="664"/>
    </location>
</feature>
<feature type="coiled-coil region" evidence="6">
    <location>
        <begin position="47"/>
        <end position="113"/>
    </location>
</feature>
<feature type="compositionally biased region" description="Basic residues" evidence="7">
    <location>
        <begin position="359"/>
        <end position="372"/>
    </location>
</feature>
<dbReference type="Gene3D" id="3.40.50.1110">
    <property type="entry name" value="SGNH hydrolase"/>
    <property type="match status" value="1"/>
</dbReference>
<evidence type="ECO:0000256" key="3">
    <source>
        <dbReference type="ARBA" id="ARBA00022771"/>
    </source>
</evidence>
<reference evidence="9" key="1">
    <citation type="journal article" date="2020" name="Cell">
        <title>Large-Scale Comparative Analyses of Tick Genomes Elucidate Their Genetic Diversity and Vector Capacities.</title>
        <authorList>
            <consortium name="Tick Genome and Microbiome Consortium (TIGMIC)"/>
            <person name="Jia N."/>
            <person name="Wang J."/>
            <person name="Shi W."/>
            <person name="Du L."/>
            <person name="Sun Y."/>
            <person name="Zhan W."/>
            <person name="Jiang J.F."/>
            <person name="Wang Q."/>
            <person name="Zhang B."/>
            <person name="Ji P."/>
            <person name="Bell-Sakyi L."/>
            <person name="Cui X.M."/>
            <person name="Yuan T.T."/>
            <person name="Jiang B.G."/>
            <person name="Yang W.F."/>
            <person name="Lam T.T."/>
            <person name="Chang Q.C."/>
            <person name="Ding S.J."/>
            <person name="Wang X.J."/>
            <person name="Zhu J.G."/>
            <person name="Ruan X.D."/>
            <person name="Zhao L."/>
            <person name="Wei J.T."/>
            <person name="Ye R.Z."/>
            <person name="Que T.C."/>
            <person name="Du C.H."/>
            <person name="Zhou Y.H."/>
            <person name="Cheng J.X."/>
            <person name="Dai P.F."/>
            <person name="Guo W.B."/>
            <person name="Han X.H."/>
            <person name="Huang E.J."/>
            <person name="Li L.F."/>
            <person name="Wei W."/>
            <person name="Gao Y.C."/>
            <person name="Liu J.Z."/>
            <person name="Shao H.Z."/>
            <person name="Wang X."/>
            <person name="Wang C.C."/>
            <person name="Yang T.C."/>
            <person name="Huo Q.B."/>
            <person name="Li W."/>
            <person name="Chen H.Y."/>
            <person name="Chen S.E."/>
            <person name="Zhou L.G."/>
            <person name="Ni X.B."/>
            <person name="Tian J.H."/>
            <person name="Sheng Y."/>
            <person name="Liu T."/>
            <person name="Pan Y.S."/>
            <person name="Xia L.Y."/>
            <person name="Li J."/>
            <person name="Zhao F."/>
            <person name="Cao W.C."/>
        </authorList>
    </citation>
    <scope>NUCLEOTIDE SEQUENCE</scope>
    <source>
        <strain evidence="9">Rsan-2018</strain>
    </source>
</reference>
<keyword evidence="3 5" id="KW-0863">Zinc-finger</keyword>
<feature type="compositionally biased region" description="Basic and acidic residues" evidence="7">
    <location>
        <begin position="120"/>
        <end position="139"/>
    </location>
</feature>
<feature type="region of interest" description="Disordered" evidence="7">
    <location>
        <begin position="642"/>
        <end position="674"/>
    </location>
</feature>
<evidence type="ECO:0000313" key="10">
    <source>
        <dbReference type="Proteomes" id="UP000821837"/>
    </source>
</evidence>
<dbReference type="PROSITE" id="PS50157">
    <property type="entry name" value="ZINC_FINGER_C2H2_2"/>
    <property type="match status" value="1"/>
</dbReference>
<feature type="compositionally biased region" description="Polar residues" evidence="7">
    <location>
        <begin position="157"/>
        <end position="167"/>
    </location>
</feature>
<evidence type="ECO:0000256" key="5">
    <source>
        <dbReference type="PROSITE-ProRule" id="PRU00042"/>
    </source>
</evidence>
<gene>
    <name evidence="9" type="ORF">HPB52_020280</name>
</gene>
<comment type="caution">
    <text evidence="9">The sequence shown here is derived from an EMBL/GenBank/DDBJ whole genome shotgun (WGS) entry which is preliminary data.</text>
</comment>
<keyword evidence="6" id="KW-0175">Coiled coil</keyword>
<dbReference type="PROSITE" id="PS00028">
    <property type="entry name" value="ZINC_FINGER_C2H2_1"/>
    <property type="match status" value="1"/>
</dbReference>
<evidence type="ECO:0000259" key="8">
    <source>
        <dbReference type="PROSITE" id="PS50157"/>
    </source>
</evidence>